<dbReference type="RefSeq" id="WP_282839414.1">
    <property type="nucleotide sequence ID" value="NZ_JASCXW010000015.1"/>
</dbReference>
<dbReference type="InterPro" id="IPR006183">
    <property type="entry name" value="Pgluconate_DH"/>
</dbReference>
<dbReference type="Gene3D" id="3.40.50.720">
    <property type="entry name" value="NAD(P)-binding Rossmann-like Domain"/>
    <property type="match status" value="1"/>
</dbReference>
<accession>A0AAW6U4Z3</accession>
<reference evidence="5" key="1">
    <citation type="submission" date="2023-05" db="EMBL/GenBank/DDBJ databases">
        <title>Mariniplasma microaerophilum sp. nov., a novel anaerobic mollicute isolated from terrestrial mud volcano, Taman Peninsula, Russia.</title>
        <authorList>
            <person name="Khomyakova M.A."/>
            <person name="Merkel A.Y."/>
            <person name="Slobodkin A.I."/>
        </authorList>
    </citation>
    <scope>NUCLEOTIDE SEQUENCE</scope>
    <source>
        <strain evidence="5">M4Ah</strain>
    </source>
</reference>
<dbReference type="InterPro" id="IPR013328">
    <property type="entry name" value="6PGD_dom2"/>
</dbReference>
<dbReference type="SMART" id="SM01350">
    <property type="entry name" value="6PGD"/>
    <property type="match status" value="1"/>
</dbReference>
<dbReference type="InterPro" id="IPR008927">
    <property type="entry name" value="6-PGluconate_DH-like_C_sf"/>
</dbReference>
<dbReference type="PRINTS" id="PR00076">
    <property type="entry name" value="6PGDHDRGNASE"/>
</dbReference>
<dbReference type="GO" id="GO:0050661">
    <property type="term" value="F:NADP binding"/>
    <property type="evidence" value="ECO:0007669"/>
    <property type="project" value="InterPro"/>
</dbReference>
<gene>
    <name evidence="5" type="primary">gnd</name>
    <name evidence="5" type="ORF">QJ521_05390</name>
</gene>
<comment type="similarity">
    <text evidence="1">Belongs to the 6-phosphogluconate dehydrogenase family.</text>
</comment>
<dbReference type="EMBL" id="JASCXW010000015">
    <property type="protein sequence ID" value="MDI6452987.1"/>
    <property type="molecule type" value="Genomic_DNA"/>
</dbReference>
<name>A0AAW6U4Z3_9MOLU</name>
<dbReference type="Proteomes" id="UP001431532">
    <property type="component" value="Unassembled WGS sequence"/>
</dbReference>
<dbReference type="Pfam" id="PF03446">
    <property type="entry name" value="NAD_binding_2"/>
    <property type="match status" value="1"/>
</dbReference>
<dbReference type="NCBIfam" id="NF007161">
    <property type="entry name" value="PRK09599.1"/>
    <property type="match status" value="1"/>
</dbReference>
<feature type="domain" description="6-phosphogluconate dehydrogenase C-terminal" evidence="4">
    <location>
        <begin position="167"/>
        <end position="299"/>
    </location>
</feature>
<dbReference type="GO" id="GO:0006098">
    <property type="term" value="P:pentose-phosphate shunt"/>
    <property type="evidence" value="ECO:0007669"/>
    <property type="project" value="InterPro"/>
</dbReference>
<sequence length="299" mass="33266">MKIRLIGLGKMGRSIALNLKDHNHEVLGYDIKESARDKFAELKLDVVHDLPSLLKRDEKERAVVLLFVPNEAVDSVLEKLIPILNKDDIVIDGGNSNFNISIKRYHLLKGKGIDFVDLGTSGGISGARYGVCLMAGGSKEVVTYLEPMFKDISQENGYAYVGKPGAGHFVKMVHIGIEYGMMQAISEGFSLLEASPFELDYEEISRAWSNGSLIESALIKHAHNAFAKDSHLNDLEGKIDDTGEGMWMIEEALKYKVSLPVITQSLYARYKSKDNRLFGEKVVAAMRKEFGGHAVYRKK</sequence>
<dbReference type="InterPro" id="IPR004849">
    <property type="entry name" value="6DGDH_YqeC"/>
</dbReference>
<dbReference type="AlphaFoldDB" id="A0AAW6U4Z3"/>
<dbReference type="InterPro" id="IPR006114">
    <property type="entry name" value="6PGDH_C"/>
</dbReference>
<keyword evidence="6" id="KW-1185">Reference proteome</keyword>
<evidence type="ECO:0000259" key="4">
    <source>
        <dbReference type="SMART" id="SM01350"/>
    </source>
</evidence>
<keyword evidence="2" id="KW-0560">Oxidoreductase</keyword>
<evidence type="ECO:0000256" key="2">
    <source>
        <dbReference type="ARBA" id="ARBA00023002"/>
    </source>
</evidence>
<dbReference type="InterPro" id="IPR036291">
    <property type="entry name" value="NAD(P)-bd_dom_sf"/>
</dbReference>
<dbReference type="GO" id="GO:0004616">
    <property type="term" value="F:phosphogluconate dehydrogenase (decarboxylating) activity"/>
    <property type="evidence" value="ECO:0007669"/>
    <property type="project" value="InterPro"/>
</dbReference>
<dbReference type="NCBIfam" id="TIGR00872">
    <property type="entry name" value="gnd_rel"/>
    <property type="match status" value="1"/>
</dbReference>
<dbReference type="Gene3D" id="1.10.1040.10">
    <property type="entry name" value="N-(1-d-carboxylethyl)-l-norvaline Dehydrogenase, domain 2"/>
    <property type="match status" value="1"/>
</dbReference>
<dbReference type="GO" id="GO:0019521">
    <property type="term" value="P:D-gluconate metabolic process"/>
    <property type="evidence" value="ECO:0007669"/>
    <property type="project" value="UniProtKB-KW"/>
</dbReference>
<evidence type="ECO:0000256" key="3">
    <source>
        <dbReference type="ARBA" id="ARBA00023064"/>
    </source>
</evidence>
<evidence type="ECO:0000256" key="1">
    <source>
        <dbReference type="ARBA" id="ARBA00008419"/>
    </source>
</evidence>
<dbReference type="InterPro" id="IPR006115">
    <property type="entry name" value="6PGDH_NADP-bd"/>
</dbReference>
<protein>
    <submittedName>
        <fullName evidence="5">Decarboxylating 6-phosphogluconate dehydrogenase</fullName>
    </submittedName>
</protein>
<proteinExistence type="inferred from homology"/>
<evidence type="ECO:0000313" key="6">
    <source>
        <dbReference type="Proteomes" id="UP001431532"/>
    </source>
</evidence>
<comment type="caution">
    <text evidence="5">The sequence shown here is derived from an EMBL/GenBank/DDBJ whole genome shotgun (WGS) entry which is preliminary data.</text>
</comment>
<dbReference type="SUPFAM" id="SSF51735">
    <property type="entry name" value="NAD(P)-binding Rossmann-fold domains"/>
    <property type="match status" value="1"/>
</dbReference>
<dbReference type="PANTHER" id="PTHR11811">
    <property type="entry name" value="6-PHOSPHOGLUCONATE DEHYDROGENASE"/>
    <property type="match status" value="1"/>
</dbReference>
<organism evidence="5 6">
    <name type="scientific">Peloplasma aerotolerans</name>
    <dbReference type="NCBI Taxonomy" id="3044389"/>
    <lineage>
        <taxon>Bacteria</taxon>
        <taxon>Bacillati</taxon>
        <taxon>Mycoplasmatota</taxon>
        <taxon>Mollicutes</taxon>
        <taxon>Acholeplasmatales</taxon>
        <taxon>Acholeplasmataceae</taxon>
        <taxon>Peloplasma</taxon>
    </lineage>
</organism>
<dbReference type="SUPFAM" id="SSF48179">
    <property type="entry name" value="6-phosphogluconate dehydrogenase C-terminal domain-like"/>
    <property type="match status" value="1"/>
</dbReference>
<keyword evidence="3" id="KW-0311">Gluconate utilization</keyword>
<dbReference type="Pfam" id="PF00393">
    <property type="entry name" value="6PGD"/>
    <property type="match status" value="1"/>
</dbReference>
<evidence type="ECO:0000313" key="5">
    <source>
        <dbReference type="EMBL" id="MDI6452987.1"/>
    </source>
</evidence>